<dbReference type="Proteomes" id="UP000309454">
    <property type="component" value="Unassembled WGS sequence"/>
</dbReference>
<keyword evidence="7" id="KW-0326">Glycosidase</keyword>
<dbReference type="EC" id="3.2.2.9" evidence="2"/>
<evidence type="ECO:0000259" key="6">
    <source>
        <dbReference type="Pfam" id="PF01048"/>
    </source>
</evidence>
<dbReference type="PANTHER" id="PTHR46832:SF1">
    <property type="entry name" value="5'-METHYLTHIOADENOSINE_S-ADENOSYLHOMOCYSTEINE NUCLEOSIDASE"/>
    <property type="match status" value="1"/>
</dbReference>
<dbReference type="InterPro" id="IPR035994">
    <property type="entry name" value="Nucleoside_phosphorylase_sf"/>
</dbReference>
<dbReference type="InterPro" id="IPR010049">
    <property type="entry name" value="MTA_SAH_Nsdase"/>
</dbReference>
<dbReference type="Pfam" id="PF01048">
    <property type="entry name" value="PNP_UDP_1"/>
    <property type="match status" value="1"/>
</dbReference>
<dbReference type="SUPFAM" id="SSF53167">
    <property type="entry name" value="Purine and uridine phosphorylases"/>
    <property type="match status" value="1"/>
</dbReference>
<accession>A0A4V5KJU4</accession>
<evidence type="ECO:0000313" key="7">
    <source>
        <dbReference type="EMBL" id="TJW10821.1"/>
    </source>
</evidence>
<comment type="pathway">
    <text evidence="1">Amino-acid biosynthesis; L-methionine biosynthesis via salvage pathway; S-methyl-5-thio-alpha-D-ribose 1-phosphate from S-methyl-5'-thioadenosine (hydrolase route): step 1/2.</text>
</comment>
<dbReference type="GO" id="GO:0008930">
    <property type="term" value="F:methylthioadenosine nucleosidase activity"/>
    <property type="evidence" value="ECO:0007669"/>
    <property type="project" value="InterPro"/>
</dbReference>
<proteinExistence type="predicted"/>
<evidence type="ECO:0000256" key="1">
    <source>
        <dbReference type="ARBA" id="ARBA00004945"/>
    </source>
</evidence>
<dbReference type="AlphaFoldDB" id="A0A4V5KJU4"/>
<keyword evidence="8" id="KW-1185">Reference proteome</keyword>
<dbReference type="GO" id="GO:0009164">
    <property type="term" value="P:nucleoside catabolic process"/>
    <property type="evidence" value="ECO:0007669"/>
    <property type="project" value="InterPro"/>
</dbReference>
<keyword evidence="3" id="KW-0028">Amino-acid biosynthesis</keyword>
<dbReference type="EMBL" id="SSTM01000003">
    <property type="protein sequence ID" value="TJW10821.1"/>
    <property type="molecule type" value="Genomic_DNA"/>
</dbReference>
<dbReference type="OrthoDB" id="44283at2"/>
<keyword evidence="4 7" id="KW-0378">Hydrolase</keyword>
<evidence type="ECO:0000256" key="4">
    <source>
        <dbReference type="ARBA" id="ARBA00022801"/>
    </source>
</evidence>
<keyword evidence="5" id="KW-0486">Methionine biosynthesis</keyword>
<dbReference type="InterPro" id="IPR000845">
    <property type="entry name" value="Nucleoside_phosphorylase_d"/>
</dbReference>
<dbReference type="NCBIfam" id="NF004079">
    <property type="entry name" value="PRK05584.1"/>
    <property type="match status" value="1"/>
</dbReference>
<dbReference type="GO" id="GO:0005829">
    <property type="term" value="C:cytosol"/>
    <property type="evidence" value="ECO:0007669"/>
    <property type="project" value="TreeGrafter"/>
</dbReference>
<evidence type="ECO:0000256" key="5">
    <source>
        <dbReference type="ARBA" id="ARBA00023167"/>
    </source>
</evidence>
<evidence type="ECO:0000256" key="2">
    <source>
        <dbReference type="ARBA" id="ARBA00011974"/>
    </source>
</evidence>
<dbReference type="GO" id="GO:0019284">
    <property type="term" value="P:L-methionine salvage from S-adenosylmethionine"/>
    <property type="evidence" value="ECO:0007669"/>
    <property type="project" value="TreeGrafter"/>
</dbReference>
<dbReference type="CDD" id="cd09008">
    <property type="entry name" value="MTAN"/>
    <property type="match status" value="1"/>
</dbReference>
<organism evidence="7 8">
    <name type="scientific">Parvibacter caecicola</name>
    <dbReference type="NCBI Taxonomy" id="747645"/>
    <lineage>
        <taxon>Bacteria</taxon>
        <taxon>Bacillati</taxon>
        <taxon>Actinomycetota</taxon>
        <taxon>Coriobacteriia</taxon>
        <taxon>Coriobacteriales</taxon>
        <taxon>Coriobacteriaceae</taxon>
        <taxon>Parvibacter</taxon>
    </lineage>
</organism>
<dbReference type="GO" id="GO:0008782">
    <property type="term" value="F:adenosylhomocysteine nucleosidase activity"/>
    <property type="evidence" value="ECO:0007669"/>
    <property type="project" value="UniProtKB-EC"/>
</dbReference>
<dbReference type="Gene3D" id="3.40.50.1580">
    <property type="entry name" value="Nucleoside phosphorylase domain"/>
    <property type="match status" value="1"/>
</dbReference>
<dbReference type="NCBIfam" id="TIGR01704">
    <property type="entry name" value="MTA_SAH-Nsdase"/>
    <property type="match status" value="1"/>
</dbReference>
<protein>
    <recommendedName>
        <fullName evidence="2">adenosylhomocysteine nucleosidase</fullName>
        <ecNumber evidence="2">3.2.2.9</ecNumber>
    </recommendedName>
</protein>
<sequence length="233" mass="24544">MKFGIIGAMDVEVQLLLEAMKANGPLLQANHGGMAFSEGVMGAHQCVVVQSGVGMVNAALCTQVLVDRFGVDQVINTGVAGSLDPRLDICDILVAESAVNHLMNACNFGYAPGQVPGMDQVAFPTNPLLASQALECARKLGLHAVAGVVASGDEFVRTAEEKRRIRNVFGAACCEMEGAAIAQACWVNDVPCVIVRAISDKADGSDAMDYPEFEQKAARTCAQLVEELVRSCS</sequence>
<evidence type="ECO:0000313" key="8">
    <source>
        <dbReference type="Proteomes" id="UP000309454"/>
    </source>
</evidence>
<evidence type="ECO:0000256" key="3">
    <source>
        <dbReference type="ARBA" id="ARBA00022605"/>
    </source>
</evidence>
<dbReference type="UniPathway" id="UPA00904">
    <property type="reaction ID" value="UER00871"/>
</dbReference>
<name>A0A4V5KJU4_9ACTN</name>
<dbReference type="PANTHER" id="PTHR46832">
    <property type="entry name" value="5'-METHYLTHIOADENOSINE/S-ADENOSYLHOMOCYSTEINE NUCLEOSIDASE"/>
    <property type="match status" value="1"/>
</dbReference>
<dbReference type="GO" id="GO:0019509">
    <property type="term" value="P:L-methionine salvage from methylthioadenosine"/>
    <property type="evidence" value="ECO:0007669"/>
    <property type="project" value="UniProtKB-UniPathway"/>
</dbReference>
<gene>
    <name evidence="7" type="ORF">E5982_06005</name>
</gene>
<dbReference type="RefSeq" id="WP_136845785.1">
    <property type="nucleotide sequence ID" value="NZ_CANPEU010000039.1"/>
</dbReference>
<comment type="caution">
    <text evidence="7">The sequence shown here is derived from an EMBL/GenBank/DDBJ whole genome shotgun (WGS) entry which is preliminary data.</text>
</comment>
<reference evidence="7 8" key="1">
    <citation type="submission" date="2019-04" db="EMBL/GenBank/DDBJ databases">
        <title>Microbes associate with the intestines of laboratory mice.</title>
        <authorList>
            <person name="Navarre W."/>
            <person name="Wong E."/>
            <person name="Huang K.C."/>
            <person name="Tropini C."/>
            <person name="Ng K."/>
            <person name="Yu B."/>
        </authorList>
    </citation>
    <scope>NUCLEOTIDE SEQUENCE [LARGE SCALE GENOMIC DNA]</scope>
    <source>
        <strain evidence="7 8">NM48_B13</strain>
    </source>
</reference>
<feature type="domain" description="Nucleoside phosphorylase" evidence="6">
    <location>
        <begin position="2"/>
        <end position="230"/>
    </location>
</feature>